<dbReference type="SUPFAM" id="SSF57184">
    <property type="entry name" value="Growth factor receptor domain"/>
    <property type="match status" value="1"/>
</dbReference>
<protein>
    <recommendedName>
        <fullName evidence="5">Tyrosine-protein kinase ephrin type A/B receptor-like domain-containing protein</fullName>
    </recommendedName>
</protein>
<dbReference type="STRING" id="3088.A0A383WGS6"/>
<feature type="chain" id="PRO_5016904448" description="Tyrosine-protein kinase ephrin type A/B receptor-like domain-containing protein" evidence="4">
    <location>
        <begin position="36"/>
        <end position="884"/>
    </location>
</feature>
<keyword evidence="7" id="KW-1185">Reference proteome</keyword>
<keyword evidence="4" id="KW-0732">Signal</keyword>
<dbReference type="SUPFAM" id="SSF101898">
    <property type="entry name" value="NHL repeat"/>
    <property type="match status" value="1"/>
</dbReference>
<feature type="signal peptide" evidence="4">
    <location>
        <begin position="1"/>
        <end position="35"/>
    </location>
</feature>
<dbReference type="PROSITE" id="PS51125">
    <property type="entry name" value="NHL"/>
    <property type="match status" value="1"/>
</dbReference>
<evidence type="ECO:0000256" key="1">
    <source>
        <dbReference type="ARBA" id="ARBA00022737"/>
    </source>
</evidence>
<evidence type="ECO:0000313" key="6">
    <source>
        <dbReference type="EMBL" id="SZX76349.1"/>
    </source>
</evidence>
<dbReference type="Gene3D" id="2.10.50.10">
    <property type="entry name" value="Tumor Necrosis Factor Receptor, subunit A, domain 2"/>
    <property type="match status" value="2"/>
</dbReference>
<reference evidence="6 7" key="1">
    <citation type="submission" date="2016-10" db="EMBL/GenBank/DDBJ databases">
        <authorList>
            <person name="Cai Z."/>
        </authorList>
    </citation>
    <scope>NUCLEOTIDE SEQUENCE [LARGE SCALE GENOMIC DNA]</scope>
</reference>
<feature type="region of interest" description="Disordered" evidence="3">
    <location>
        <begin position="76"/>
        <end position="100"/>
    </location>
</feature>
<accession>A0A383WGS6</accession>
<dbReference type="Pfam" id="PF07699">
    <property type="entry name" value="Ephrin_rec_like"/>
    <property type="match status" value="1"/>
</dbReference>
<evidence type="ECO:0000259" key="5">
    <source>
        <dbReference type="Pfam" id="PF07699"/>
    </source>
</evidence>
<evidence type="ECO:0000256" key="3">
    <source>
        <dbReference type="SAM" id="MobiDB-lite"/>
    </source>
</evidence>
<name>A0A383WGS6_TETOB</name>
<dbReference type="Proteomes" id="UP000256970">
    <property type="component" value="Unassembled WGS sequence"/>
</dbReference>
<dbReference type="InterPro" id="IPR050952">
    <property type="entry name" value="TRIM-NHL_E3_ligases"/>
</dbReference>
<dbReference type="InterPro" id="IPR009030">
    <property type="entry name" value="Growth_fac_rcpt_cys_sf"/>
</dbReference>
<dbReference type="InterPro" id="IPR011042">
    <property type="entry name" value="6-blade_b-propeller_TolB-like"/>
</dbReference>
<dbReference type="InterPro" id="IPR011641">
    <property type="entry name" value="Tyr-kin_ephrin_A/B_rcpt-like"/>
</dbReference>
<dbReference type="PANTHER" id="PTHR24104">
    <property type="entry name" value="E3 UBIQUITIN-PROTEIN LIGASE NHLRC1-RELATED"/>
    <property type="match status" value="1"/>
</dbReference>
<dbReference type="CDD" id="cd05819">
    <property type="entry name" value="NHL"/>
    <property type="match status" value="1"/>
</dbReference>
<organism evidence="6 7">
    <name type="scientific">Tetradesmus obliquus</name>
    <name type="common">Green alga</name>
    <name type="synonym">Acutodesmus obliquus</name>
    <dbReference type="NCBI Taxonomy" id="3088"/>
    <lineage>
        <taxon>Eukaryota</taxon>
        <taxon>Viridiplantae</taxon>
        <taxon>Chlorophyta</taxon>
        <taxon>core chlorophytes</taxon>
        <taxon>Chlorophyceae</taxon>
        <taxon>CS clade</taxon>
        <taxon>Sphaeropleales</taxon>
        <taxon>Scenedesmaceae</taxon>
        <taxon>Tetradesmus</taxon>
    </lineage>
</organism>
<evidence type="ECO:0000256" key="2">
    <source>
        <dbReference type="PROSITE-ProRule" id="PRU00504"/>
    </source>
</evidence>
<gene>
    <name evidence="6" type="ORF">BQ4739_LOCUS16737</name>
</gene>
<dbReference type="SMART" id="SM01411">
    <property type="entry name" value="Ephrin_rec_like"/>
    <property type="match status" value="2"/>
</dbReference>
<dbReference type="Pfam" id="PF01436">
    <property type="entry name" value="NHL"/>
    <property type="match status" value="1"/>
</dbReference>
<keyword evidence="1" id="KW-0677">Repeat</keyword>
<dbReference type="InterPro" id="IPR001258">
    <property type="entry name" value="NHL_repeat"/>
</dbReference>
<feature type="repeat" description="NHL" evidence="2">
    <location>
        <begin position="772"/>
        <end position="800"/>
    </location>
</feature>
<dbReference type="Gene3D" id="2.120.10.30">
    <property type="entry name" value="TolB, C-terminal domain"/>
    <property type="match status" value="1"/>
</dbReference>
<feature type="domain" description="Tyrosine-protein kinase ephrin type A/B receptor-like" evidence="5">
    <location>
        <begin position="212"/>
        <end position="250"/>
    </location>
</feature>
<dbReference type="AlphaFoldDB" id="A0A383WGS6"/>
<evidence type="ECO:0000313" key="7">
    <source>
        <dbReference type="Proteomes" id="UP000256970"/>
    </source>
</evidence>
<sequence length="884" mass="90600">MVLKAPSMSTEHTARLLVVCMLFTLAALVVLPACAASPATGTGALAAVPQLANESPYAAAAAAAAAAGAAAIRARHGAKTRKPAPILGSTPKPPRRGAATPMQTSACVRIPKYANSTEVCNMANATLPGCMYSCWTRDYSKERCACCWKGQQLVDNSSCEACPVGTYAGNGWNVCQQCRTGYSTYSNGSTACNVCSAGYGVPSSAFSQPVWRCIKCPVGTYGEGNTTQACSKCDDGFTTAAAGAAAATDCIPAVCNSLPSPLPGVPAWPSQCNCTSSCTAQCSGNWTGTATVLCGPNNAWLPPLQNCQLQQPGPEDLTGELSVTPASIIVKSEAQIKFTVKFNASLSAAAGAVKLYTCSAAGDPLQYLSDMQPTATGGSTYSASLALQGPQLGSLSSRPGVLRFTAVVGAENSRTGAVTRLELLPGCAAGPADSPPEGGWPWNATACSASAVGQQCLTYCDWPAFSGGGYFITCLPDGSWSGPGGFCFPRSCSGSPGPEWTNSSCAFMSVGSQCTATCPSGQQGIGYVASCTIGDWQVTARDCSPIIEVPTCNSLPTPNAPAGSKGWAADCVGRRDGETCQAACDVSNLKYFEPGQNVGYSVLCQAGQWVLQPGGVCKACGTRFASQGSGPSETGFYKFGVLPTNDGSSVLVADYNKDRIAVYSARDLTYQGEWLGVQSPHGLAAAGSGSVYVSTLGRGKLHEVYSSGQVRQDSLYPASVGSGGFGVAVAGDGKVVVTYPDVGLIGRFNSDGTPDSSFLGVSAPAGLAGNMRPGGVAIDRNGRLVVADHYNGRVLSFDADGGYRGVLISGLATSTPAGVALDAFDNFYVVENTALGKLNKYDSSGTLLRTYGGPLSYPKGVAVGADGVVWVTEQFGSVWKITCM</sequence>
<dbReference type="PANTHER" id="PTHR24104:SF25">
    <property type="entry name" value="PROTEIN LIN-41"/>
    <property type="match status" value="1"/>
</dbReference>
<evidence type="ECO:0000256" key="4">
    <source>
        <dbReference type="SAM" id="SignalP"/>
    </source>
</evidence>
<proteinExistence type="predicted"/>
<dbReference type="EMBL" id="FNXT01001256">
    <property type="protein sequence ID" value="SZX76349.1"/>
    <property type="molecule type" value="Genomic_DNA"/>
</dbReference>
<dbReference type="GO" id="GO:0008270">
    <property type="term" value="F:zinc ion binding"/>
    <property type="evidence" value="ECO:0007669"/>
    <property type="project" value="UniProtKB-KW"/>
</dbReference>